<dbReference type="OrthoDB" id="5347421at2"/>
<dbReference type="NCBIfam" id="TIGR00254">
    <property type="entry name" value="GGDEF"/>
    <property type="match status" value="1"/>
</dbReference>
<dbReference type="InterPro" id="IPR029787">
    <property type="entry name" value="Nucleotide_cyclase"/>
</dbReference>
<evidence type="ECO:0000313" key="4">
    <source>
        <dbReference type="EMBL" id="AXX93970.1"/>
    </source>
</evidence>
<dbReference type="Pfam" id="PF00990">
    <property type="entry name" value="GGDEF"/>
    <property type="match status" value="1"/>
</dbReference>
<dbReference type="Gene3D" id="3.30.70.270">
    <property type="match status" value="1"/>
</dbReference>
<dbReference type="GO" id="GO:0052621">
    <property type="term" value="F:diguanylate cyclase activity"/>
    <property type="evidence" value="ECO:0007669"/>
    <property type="project" value="UniProtKB-EC"/>
</dbReference>
<evidence type="ECO:0000256" key="1">
    <source>
        <dbReference type="ARBA" id="ARBA00012528"/>
    </source>
</evidence>
<sequence>MENNVLKIIEESGSKGPKYESLVKIFKLYEQLQYATNIKHIAHDIYYWLNREFKIDNMVFTLFNINKNEKEDIYIEGEHFYLDDEFSNFFIINTDTSINATVSFRAISKVHNKIIQDQFYIIDAAFHLISPIIQNGILKKNYIESSSIDSVTNVYNRSYLVEHLNKHLSLTRNKQSQIYFLMVGIDHFKAVIDEFNHDIGDIVLIELAKVIYSNISEFDIIGRLTGDEFLISLFSAEYEYEVNSIAHKIIADFAQTEIIVDEKTNQILKKTICIGIDKHLICDEKDISETIKNADIALYEAKNKGRSSLFNYKDLRIEDTIDLF</sequence>
<dbReference type="GO" id="GO:1902201">
    <property type="term" value="P:negative regulation of bacterial-type flagellum-dependent cell motility"/>
    <property type="evidence" value="ECO:0007669"/>
    <property type="project" value="TreeGrafter"/>
</dbReference>
<dbReference type="InterPro" id="IPR043128">
    <property type="entry name" value="Rev_trsase/Diguanyl_cyclase"/>
</dbReference>
<dbReference type="EMBL" id="CP032097">
    <property type="protein sequence ID" value="AXX93970.1"/>
    <property type="molecule type" value="Genomic_DNA"/>
</dbReference>
<dbReference type="Proteomes" id="UP000262582">
    <property type="component" value="Chromosome"/>
</dbReference>
<dbReference type="Proteomes" id="UP000290588">
    <property type="component" value="Unassembled WGS sequence"/>
</dbReference>
<reference evidence="4 6" key="2">
    <citation type="submission" date="2018-08" db="EMBL/GenBank/DDBJ databases">
        <title>Complete genome of the Arcobacter ellisii type strain LMG 26155.</title>
        <authorList>
            <person name="Miller W.G."/>
            <person name="Yee E."/>
            <person name="Bono J.L."/>
        </authorList>
    </citation>
    <scope>NUCLEOTIDE SEQUENCE [LARGE SCALE GENOMIC DNA]</scope>
    <source>
        <strain evidence="4 6">LMG 26155</strain>
    </source>
</reference>
<dbReference type="SMART" id="SM00267">
    <property type="entry name" value="GGDEF"/>
    <property type="match status" value="1"/>
</dbReference>
<dbReference type="CDD" id="cd01949">
    <property type="entry name" value="GGDEF"/>
    <property type="match status" value="1"/>
</dbReference>
<evidence type="ECO:0000313" key="5">
    <source>
        <dbReference type="EMBL" id="RXI28271.1"/>
    </source>
</evidence>
<evidence type="ECO:0000259" key="3">
    <source>
        <dbReference type="PROSITE" id="PS50887"/>
    </source>
</evidence>
<dbReference type="PANTHER" id="PTHR45138">
    <property type="entry name" value="REGULATORY COMPONENTS OF SENSORY TRANSDUCTION SYSTEM"/>
    <property type="match status" value="1"/>
</dbReference>
<name>A0A347U542_9BACT</name>
<dbReference type="EC" id="2.7.7.65" evidence="1"/>
<evidence type="ECO:0000313" key="7">
    <source>
        <dbReference type="Proteomes" id="UP000290588"/>
    </source>
</evidence>
<dbReference type="SUPFAM" id="SSF55073">
    <property type="entry name" value="Nucleotide cyclase"/>
    <property type="match status" value="1"/>
</dbReference>
<dbReference type="PROSITE" id="PS50887">
    <property type="entry name" value="GGDEF"/>
    <property type="match status" value="1"/>
</dbReference>
<dbReference type="GO" id="GO:0005886">
    <property type="term" value="C:plasma membrane"/>
    <property type="evidence" value="ECO:0007669"/>
    <property type="project" value="TreeGrafter"/>
</dbReference>
<dbReference type="PANTHER" id="PTHR45138:SF9">
    <property type="entry name" value="DIGUANYLATE CYCLASE DGCM-RELATED"/>
    <property type="match status" value="1"/>
</dbReference>
<evidence type="ECO:0000256" key="2">
    <source>
        <dbReference type="ARBA" id="ARBA00034247"/>
    </source>
</evidence>
<dbReference type="EMBL" id="NXIG01000026">
    <property type="protein sequence ID" value="RXI28271.1"/>
    <property type="molecule type" value="Genomic_DNA"/>
</dbReference>
<reference evidence="5 7" key="1">
    <citation type="submission" date="2017-09" db="EMBL/GenBank/DDBJ databases">
        <title>Genomics of the genus Arcobacter.</title>
        <authorList>
            <person name="Perez-Cataluna A."/>
            <person name="Figueras M.J."/>
            <person name="Salas-Masso N."/>
        </authorList>
    </citation>
    <scope>NUCLEOTIDE SEQUENCE [LARGE SCALE GENOMIC DNA]</scope>
    <source>
        <strain evidence="5 7">CECT 7837</strain>
    </source>
</reference>
<organism evidence="5 7">
    <name type="scientific">Arcobacter ellisii</name>
    <dbReference type="NCBI Taxonomy" id="913109"/>
    <lineage>
        <taxon>Bacteria</taxon>
        <taxon>Pseudomonadati</taxon>
        <taxon>Campylobacterota</taxon>
        <taxon>Epsilonproteobacteria</taxon>
        <taxon>Campylobacterales</taxon>
        <taxon>Arcobacteraceae</taxon>
        <taxon>Arcobacter</taxon>
    </lineage>
</organism>
<comment type="catalytic activity">
    <reaction evidence="2">
        <text>2 GTP = 3',3'-c-di-GMP + 2 diphosphate</text>
        <dbReference type="Rhea" id="RHEA:24898"/>
        <dbReference type="ChEBI" id="CHEBI:33019"/>
        <dbReference type="ChEBI" id="CHEBI:37565"/>
        <dbReference type="ChEBI" id="CHEBI:58805"/>
        <dbReference type="EC" id="2.7.7.65"/>
    </reaction>
</comment>
<dbReference type="GO" id="GO:0043709">
    <property type="term" value="P:cell adhesion involved in single-species biofilm formation"/>
    <property type="evidence" value="ECO:0007669"/>
    <property type="project" value="TreeGrafter"/>
</dbReference>
<dbReference type="AlphaFoldDB" id="A0A347U542"/>
<dbReference type="RefSeq" id="WP_118916217.1">
    <property type="nucleotide sequence ID" value="NZ_CP032097.1"/>
</dbReference>
<dbReference type="InterPro" id="IPR000160">
    <property type="entry name" value="GGDEF_dom"/>
</dbReference>
<dbReference type="KEGG" id="aell:AELL_0274"/>
<keyword evidence="6" id="KW-1185">Reference proteome</keyword>
<accession>A0A347U542</accession>
<evidence type="ECO:0000313" key="6">
    <source>
        <dbReference type="Proteomes" id="UP000262582"/>
    </source>
</evidence>
<protein>
    <recommendedName>
        <fullName evidence="1">diguanylate cyclase</fullName>
        <ecNumber evidence="1">2.7.7.65</ecNumber>
    </recommendedName>
</protein>
<dbReference type="InterPro" id="IPR050469">
    <property type="entry name" value="Diguanylate_Cyclase"/>
</dbReference>
<feature type="domain" description="GGDEF" evidence="3">
    <location>
        <begin position="176"/>
        <end position="314"/>
    </location>
</feature>
<proteinExistence type="predicted"/>
<gene>
    <name evidence="4" type="ORF">AELL_0274</name>
    <name evidence="5" type="ORF">CP962_14050</name>
</gene>